<feature type="transmembrane region" description="Helical" evidence="1">
    <location>
        <begin position="170"/>
        <end position="200"/>
    </location>
</feature>
<keyword evidence="1" id="KW-1133">Transmembrane helix</keyword>
<keyword evidence="3" id="KW-1185">Reference proteome</keyword>
<evidence type="ECO:0008006" key="4">
    <source>
        <dbReference type="Google" id="ProtNLM"/>
    </source>
</evidence>
<feature type="transmembrane region" description="Helical" evidence="1">
    <location>
        <begin position="269"/>
        <end position="288"/>
    </location>
</feature>
<organism evidence="2 3">
    <name type="scientific">Labilithrix luteola</name>
    <dbReference type="NCBI Taxonomy" id="1391654"/>
    <lineage>
        <taxon>Bacteria</taxon>
        <taxon>Pseudomonadati</taxon>
        <taxon>Myxococcota</taxon>
        <taxon>Polyangia</taxon>
        <taxon>Polyangiales</taxon>
        <taxon>Labilitrichaceae</taxon>
        <taxon>Labilithrix</taxon>
    </lineage>
</organism>
<feature type="transmembrane region" description="Helical" evidence="1">
    <location>
        <begin position="212"/>
        <end position="231"/>
    </location>
</feature>
<evidence type="ECO:0000256" key="1">
    <source>
        <dbReference type="SAM" id="Phobius"/>
    </source>
</evidence>
<feature type="transmembrane region" description="Helical" evidence="1">
    <location>
        <begin position="295"/>
        <end position="313"/>
    </location>
</feature>
<evidence type="ECO:0000313" key="2">
    <source>
        <dbReference type="EMBL" id="AKU93700.1"/>
    </source>
</evidence>
<protein>
    <recommendedName>
        <fullName evidence="4">Glycosyltransferase RgtA/B/C/D-like domain-containing protein</fullName>
    </recommendedName>
</protein>
<evidence type="ECO:0000313" key="3">
    <source>
        <dbReference type="Proteomes" id="UP000064967"/>
    </source>
</evidence>
<feature type="transmembrane region" description="Helical" evidence="1">
    <location>
        <begin position="351"/>
        <end position="369"/>
    </location>
</feature>
<keyword evidence="1" id="KW-0812">Transmembrane</keyword>
<keyword evidence="1" id="KW-0472">Membrane</keyword>
<dbReference type="EMBL" id="CP012333">
    <property type="protein sequence ID" value="AKU93700.1"/>
    <property type="molecule type" value="Genomic_DNA"/>
</dbReference>
<name>A0A0K1PJJ5_9BACT</name>
<dbReference type="AlphaFoldDB" id="A0A0K1PJJ5"/>
<accession>A0A0K1PJJ5</accession>
<dbReference type="KEGG" id="llu:AKJ09_00364"/>
<feature type="transmembrane region" description="Helical" evidence="1">
    <location>
        <begin position="319"/>
        <end position="339"/>
    </location>
</feature>
<gene>
    <name evidence="2" type="ORF">AKJ09_00364</name>
</gene>
<dbReference type="Proteomes" id="UP000064967">
    <property type="component" value="Chromosome"/>
</dbReference>
<proteinExistence type="predicted"/>
<sequence>MLRRVVAPLLVALIPFFWVCDATNRSSLATVGRDQGIFQYVAWAVLRGDVDYRDIRDVNGPLVHLLHVVMLVLGGGDEHRFHVLELLATGISFAVAGACLPGLVSKRTPSPVTRLAWALAGWVVLSGQYHLYTYWNQAQRESFCDWFLLPSLALQLLPPARTKQRASLRIVGIAALSTITWFGKPSFLPFTVAQLIVLLLERDDVLSRSARFGRFVLGGLLGAVVPMAYLLRYGDAATFIRISLLDVPQVYRFIWAKSVPEIFGEEGPLGDATLGVACAVLVTSLVAVRELPKRALVVPLGIGAGLCNVIAQHKGFGYHFHPLTALTALGWLMVVVMIAERFEGAPRKRPLGRYFSLGIATALGLFVASNMKNSPHTRNVWILGGGETAERRADPEYFATFRNHDFFPWEMRQAAQYIASHTSPDARVQVYGMDPYLLFLAERKSATPYIYAYDLNADAALDGGWKNRPTDAQRARIRGIRHDHEHDMLRKLKANPPEVFVFIDRSPLITFQDAWEDFRYACPDSAAWVGANYHPARAFGEFHVWIHDGSKNPDVEAPYATPWSEGATDGTL</sequence>
<reference evidence="2 3" key="1">
    <citation type="submission" date="2015-08" db="EMBL/GenBank/DDBJ databases">
        <authorList>
            <person name="Babu N.S."/>
            <person name="Beckwith C.J."/>
            <person name="Beseler K.G."/>
            <person name="Brison A."/>
            <person name="Carone J.V."/>
            <person name="Caskin T.P."/>
            <person name="Diamond M."/>
            <person name="Durham M.E."/>
            <person name="Foxe J.M."/>
            <person name="Go M."/>
            <person name="Henderson B.A."/>
            <person name="Jones I.B."/>
            <person name="McGettigan J.A."/>
            <person name="Micheletti S.J."/>
            <person name="Nasrallah M.E."/>
            <person name="Ortiz D."/>
            <person name="Piller C.R."/>
            <person name="Privatt S.R."/>
            <person name="Schneider S.L."/>
            <person name="Sharp S."/>
            <person name="Smith T.C."/>
            <person name="Stanton J.D."/>
            <person name="Ullery H.E."/>
            <person name="Wilson R.J."/>
            <person name="Serrano M.G."/>
            <person name="Buck G."/>
            <person name="Lee V."/>
            <person name="Wang Y."/>
            <person name="Carvalho R."/>
            <person name="Voegtly L."/>
            <person name="Shi R."/>
            <person name="Duckworth R."/>
            <person name="Johnson A."/>
            <person name="Loviza R."/>
            <person name="Walstead R."/>
            <person name="Shah Z."/>
            <person name="Kiflezghi M."/>
            <person name="Wade K."/>
            <person name="Ball S.L."/>
            <person name="Bradley K.W."/>
            <person name="Asai D.J."/>
            <person name="Bowman C.A."/>
            <person name="Russell D.A."/>
            <person name="Pope W.H."/>
            <person name="Jacobs-Sera D."/>
            <person name="Hendrix R.W."/>
            <person name="Hatfull G.F."/>
        </authorList>
    </citation>
    <scope>NUCLEOTIDE SEQUENCE [LARGE SCALE GENOMIC DNA]</scope>
    <source>
        <strain evidence="2 3">DSM 27648</strain>
    </source>
</reference>